<feature type="domain" description="DNA2/NAM7 helicase helicase" evidence="1">
    <location>
        <begin position="296"/>
        <end position="386"/>
    </location>
</feature>
<name>A0ABY4JRM5_9BACI</name>
<reference evidence="4 5" key="1">
    <citation type="submission" date="2022-04" db="EMBL/GenBank/DDBJ databases">
        <title>Mechanism of arsenic methylation and mitigation arsenic toxicity by Bacillus sp. LH14 from an Arsenic-Contaminated Paddy Soil.</title>
        <authorList>
            <person name="Wang D."/>
        </authorList>
    </citation>
    <scope>NUCLEOTIDE SEQUENCE [LARGE SCALE GENOMIC DNA]</scope>
    <source>
        <strain evidence="4 5">LH14</strain>
    </source>
</reference>
<protein>
    <submittedName>
        <fullName evidence="4">AAA domain-containing protein</fullName>
    </submittedName>
</protein>
<dbReference type="InterPro" id="IPR027417">
    <property type="entry name" value="P-loop_NTPase"/>
</dbReference>
<dbReference type="InterPro" id="IPR025103">
    <property type="entry name" value="DUF4011"/>
</dbReference>
<dbReference type="CDD" id="cd18808">
    <property type="entry name" value="SF1_C_Upf1"/>
    <property type="match status" value="1"/>
</dbReference>
<feature type="domain" description="Restriction endonuclease type II-like" evidence="3">
    <location>
        <begin position="1139"/>
        <end position="1235"/>
    </location>
</feature>
<dbReference type="Pfam" id="PF18741">
    <property type="entry name" value="MTES_1575"/>
    <property type="match status" value="1"/>
</dbReference>
<accession>A0ABY4JRM5</accession>
<dbReference type="InterPro" id="IPR011335">
    <property type="entry name" value="Restrct_endonuc-II-like"/>
</dbReference>
<dbReference type="Gene3D" id="3.40.960.10">
    <property type="entry name" value="VSR Endonuclease"/>
    <property type="match status" value="1"/>
</dbReference>
<evidence type="ECO:0000259" key="2">
    <source>
        <dbReference type="Pfam" id="PF13087"/>
    </source>
</evidence>
<evidence type="ECO:0000259" key="3">
    <source>
        <dbReference type="Pfam" id="PF18741"/>
    </source>
</evidence>
<dbReference type="SUPFAM" id="SSF52980">
    <property type="entry name" value="Restriction endonuclease-like"/>
    <property type="match status" value="1"/>
</dbReference>
<dbReference type="Pfam" id="PF13087">
    <property type="entry name" value="AAA_12"/>
    <property type="match status" value="1"/>
</dbReference>
<dbReference type="InterPro" id="IPR045055">
    <property type="entry name" value="DNA2/NAM7-like"/>
</dbReference>
<evidence type="ECO:0000259" key="1">
    <source>
        <dbReference type="Pfam" id="PF13086"/>
    </source>
</evidence>
<evidence type="ECO:0000313" key="4">
    <source>
        <dbReference type="EMBL" id="UPM55508.1"/>
    </source>
</evidence>
<dbReference type="PANTHER" id="PTHR10887">
    <property type="entry name" value="DNA2/NAM7 HELICASE FAMILY"/>
    <property type="match status" value="1"/>
</dbReference>
<dbReference type="Pfam" id="PF13086">
    <property type="entry name" value="AAA_11"/>
    <property type="match status" value="1"/>
</dbReference>
<keyword evidence="5" id="KW-1185">Reference proteome</keyword>
<dbReference type="Pfam" id="PF13195">
    <property type="entry name" value="DUF4011"/>
    <property type="match status" value="1"/>
</dbReference>
<dbReference type="InterPro" id="IPR047187">
    <property type="entry name" value="SF1_C_Upf1"/>
</dbReference>
<dbReference type="InterPro" id="IPR041679">
    <property type="entry name" value="DNA2/NAM7-like_C"/>
</dbReference>
<gene>
    <name evidence="4" type="ORF">MY490_06640</name>
</gene>
<organism evidence="4 5">
    <name type="scientific">Gottfriedia acidiceleris</name>
    <dbReference type="NCBI Taxonomy" id="371036"/>
    <lineage>
        <taxon>Bacteria</taxon>
        <taxon>Bacillati</taxon>
        <taxon>Bacillota</taxon>
        <taxon>Bacilli</taxon>
        <taxon>Bacillales</taxon>
        <taxon>Bacillaceae</taxon>
        <taxon>Gottfriedia</taxon>
    </lineage>
</organism>
<dbReference type="RefSeq" id="WP_248268518.1">
    <property type="nucleotide sequence ID" value="NZ_CP096034.1"/>
</dbReference>
<evidence type="ECO:0000313" key="5">
    <source>
        <dbReference type="Proteomes" id="UP000830639"/>
    </source>
</evidence>
<dbReference type="Gene3D" id="3.40.50.300">
    <property type="entry name" value="P-loop containing nucleotide triphosphate hydrolases"/>
    <property type="match status" value="3"/>
</dbReference>
<dbReference type="PANTHER" id="PTHR10887:SF530">
    <property type="entry name" value="SUPERFAMILY I DNA HELICASES"/>
    <property type="match status" value="1"/>
</dbReference>
<dbReference type="InterPro" id="IPR041677">
    <property type="entry name" value="DNA2/NAM7_AAA_11"/>
</dbReference>
<dbReference type="EMBL" id="CP096034">
    <property type="protein sequence ID" value="UPM55508.1"/>
    <property type="molecule type" value="Genomic_DNA"/>
</dbReference>
<proteinExistence type="predicted"/>
<dbReference type="SUPFAM" id="SSF52540">
    <property type="entry name" value="P-loop containing nucleoside triphosphate hydrolases"/>
    <property type="match status" value="1"/>
</dbReference>
<feature type="domain" description="DNA2/NAM7 helicase-like C-terminal" evidence="2">
    <location>
        <begin position="885"/>
        <end position="1076"/>
    </location>
</feature>
<sequence length="1250" mass="145249">MIQKLDYLKDRLSDLSKRNRSIRLMKLADKWAVDLTELESVYQDKNQNSSLLDDILKNKKNEILLFKRDINDEKKMLLSHKLTTLHRNLKGIEEETGMYDLYLGYPFLTGKMMDGTFFRAPVFLYPIKLEKNGLTWNLVKGEGEKLINRTLFLALKKLNEFNIEEKMLDEEYFSNVTSIQELHEWFKEFDYNFPIKNTLIQKFQNYTLKDIPKLNDGEIALESLAVLGCFPQGNSAVIKDYDLLKSILEENGDLGFISELLFEDENIINDSLLSPIIEEVEKNIDERDKVFLLPTDGSQEEILQLARNQKGLVVHGPPGTGKSQVIVNLITDAINQKKKVLVVCQKRAALDVVNQRLDGLGLSKFAALVHDEKNDRQKLYSKIQQLINIPIQINDSNQKEFEFVSSQLRMSEGQLNDISKALFEVQDFGYRAYDLYSISKPKDEMKRLVNVKPYLNKLSRYNLEDILAEVYTYGEYYARFGNESYPWKQRKSFKDLELKDQSIMTDTLNDLIESAKITVSKLDEFEQNFVTPEYAKLVQEKIEKIYEDLDDSKKRSFKNIRLWIWTSFTGKNIIEELLEGNKFKGTSSKEWIRLKQWLKTLYDLSKETEKFMSKLKNLIPYVAEDWITSMEKLVNDGKIPLIELEKMHEYIFSDFEELRRMDRFYHDKDETVISLIELAIKEVPFVENNLAKEWIDSLQDSIYLHWIDEIERKHPIIEAISTEQFNRIREKLKNLIEQKRNIGKLMLQNKLLSSIEETKLNFGKAIKELSHQTSKKRQLWPLRKLVREFSDKGLTELLPVWLLSPEVVSSILPLTEGLFDRVIFDEASQCTVENGLPSIYRGKTVVVAGDEMQLPPSNLFQGSMEVDEDDETMGEIEESKSLLNLSKRHFQESILQWHYRSKSEELINFSNYAFYNSNIQIAPNVEPLKQPAAITWKKIDGLWINQSNLIEAQFVVSELKKQIITYPNLSVGIITFNAKQQEKILDEIEKLAETDKEFEVIYNQIQSRDLDERIFVKNIENVQGDERDVIIFSIGYAKGENGRVYNRFGTLSQSGGENRLNVAVSRAKEKILVVSSIEPSELDVSNSKNRGPKLLKAYLEYAKATSENNRDLVTSTLKDIQEGSNTMVSSPALHFDSGFEVQVYDMLVELGYEVHTQVGLSGYRIDLAIVDPNDPSKYLLGIECDGAMYHSSPSAKERDVYRQKFLEDRGWKIERIWSRNWWKNRSGEIERIEHVIKDLIKKQKVAELIL</sequence>
<dbReference type="Proteomes" id="UP000830639">
    <property type="component" value="Chromosome"/>
</dbReference>
<dbReference type="InterPro" id="IPR049468">
    <property type="entry name" value="Restrct_endonuc-II-like_dom"/>
</dbReference>